<dbReference type="PANTHER" id="PTHR23033">
    <property type="entry name" value="BETA1,3-GALACTOSYLTRANSFERASE"/>
    <property type="match status" value="1"/>
</dbReference>
<evidence type="ECO:0000256" key="5">
    <source>
        <dbReference type="ARBA" id="ARBA00022676"/>
    </source>
</evidence>
<reference evidence="14 15" key="1">
    <citation type="submission" date="2014-09" db="EMBL/GenBank/DDBJ databases">
        <authorList>
            <person name="Martin A.A."/>
        </authorList>
    </citation>
    <scope>NUCLEOTIDE SEQUENCE</scope>
    <source>
        <strain evidence="15">ED321</strain>
        <strain evidence="14">ED321 Heterogonic</strain>
    </source>
</reference>
<dbReference type="EC" id="2.4.1.122" evidence="4"/>
<comment type="similarity">
    <text evidence="3">Belongs to the glycosyltransferase 31 family. Beta3-Gal-T subfamily.</text>
</comment>
<dbReference type="UniPathway" id="UPA00378"/>
<evidence type="ECO:0000256" key="12">
    <source>
        <dbReference type="SAM" id="Phobius"/>
    </source>
</evidence>
<evidence type="ECO:0000313" key="15">
    <source>
        <dbReference type="Proteomes" id="UP000035682"/>
    </source>
</evidence>
<evidence type="ECO:0000256" key="1">
    <source>
        <dbReference type="ARBA" id="ARBA00004606"/>
    </source>
</evidence>
<dbReference type="WBParaSite" id="SRAE_2000406500.1">
    <property type="protein sequence ID" value="SRAE_2000406500.1"/>
    <property type="gene ID" value="WBGene00264293"/>
</dbReference>
<feature type="domain" description="Fringe-like glycosyltransferase" evidence="13">
    <location>
        <begin position="62"/>
        <end position="237"/>
    </location>
</feature>
<keyword evidence="7 12" id="KW-0812">Transmembrane</keyword>
<gene>
    <name evidence="14 16 17" type="ORF">SRAE_2000406500</name>
</gene>
<dbReference type="GO" id="GO:0000166">
    <property type="term" value="F:nucleotide binding"/>
    <property type="evidence" value="ECO:0007669"/>
    <property type="project" value="UniProtKB-KW"/>
</dbReference>
<evidence type="ECO:0000313" key="16">
    <source>
        <dbReference type="WBParaSite" id="SRAE_2000406500.1"/>
    </source>
</evidence>
<accession>A0A090LHX3</accession>
<evidence type="ECO:0000256" key="2">
    <source>
        <dbReference type="ARBA" id="ARBA00004922"/>
    </source>
</evidence>
<comment type="pathway">
    <text evidence="2">Protein modification; protein glycosylation.</text>
</comment>
<name>A0A090LHX3_STRRB</name>
<evidence type="ECO:0000256" key="4">
    <source>
        <dbReference type="ARBA" id="ARBA00012557"/>
    </source>
</evidence>
<dbReference type="GO" id="GO:0016263">
    <property type="term" value="F:glycoprotein-N-acetylgalactosamine 3-beta-galactosyltransferase activity"/>
    <property type="evidence" value="ECO:0007669"/>
    <property type="project" value="UniProtKB-EC"/>
</dbReference>
<organism evidence="14">
    <name type="scientific">Strongyloides ratti</name>
    <name type="common">Parasitic roundworm</name>
    <dbReference type="NCBI Taxonomy" id="34506"/>
    <lineage>
        <taxon>Eukaryota</taxon>
        <taxon>Metazoa</taxon>
        <taxon>Ecdysozoa</taxon>
        <taxon>Nematoda</taxon>
        <taxon>Chromadorea</taxon>
        <taxon>Rhabditida</taxon>
        <taxon>Tylenchina</taxon>
        <taxon>Panagrolaimomorpha</taxon>
        <taxon>Strongyloidoidea</taxon>
        <taxon>Strongyloididae</taxon>
        <taxon>Strongyloides</taxon>
    </lineage>
</organism>
<dbReference type="GO" id="GO:0016020">
    <property type="term" value="C:membrane"/>
    <property type="evidence" value="ECO:0007669"/>
    <property type="project" value="UniProtKB-SubCell"/>
</dbReference>
<dbReference type="InterPro" id="IPR003378">
    <property type="entry name" value="Fringe-like_glycosylTrfase"/>
</dbReference>
<dbReference type="EMBL" id="LN609529">
    <property type="protein sequence ID" value="CEF69416.1"/>
    <property type="molecule type" value="Genomic_DNA"/>
</dbReference>
<comment type="subcellular location">
    <subcellularLocation>
        <location evidence="1">Membrane</location>
        <topology evidence="1">Single-pass type II membrane protein</topology>
    </subcellularLocation>
</comment>
<keyword evidence="10 12" id="KW-1133">Transmembrane helix</keyword>
<keyword evidence="11 12" id="KW-0472">Membrane</keyword>
<evidence type="ECO:0000256" key="8">
    <source>
        <dbReference type="ARBA" id="ARBA00022741"/>
    </source>
</evidence>
<keyword evidence="15" id="KW-1185">Reference proteome</keyword>
<dbReference type="CTD" id="36381786"/>
<feature type="transmembrane region" description="Helical" evidence="12">
    <location>
        <begin position="7"/>
        <end position="26"/>
    </location>
</feature>
<evidence type="ECO:0000256" key="11">
    <source>
        <dbReference type="ARBA" id="ARBA00023136"/>
    </source>
</evidence>
<reference evidence="16" key="2">
    <citation type="submission" date="2020-12" db="UniProtKB">
        <authorList>
            <consortium name="WormBaseParasite"/>
        </authorList>
    </citation>
    <scope>IDENTIFICATION</scope>
</reference>
<evidence type="ECO:0000313" key="17">
    <source>
        <dbReference type="WormBase" id="SRAE_2000406500"/>
    </source>
</evidence>
<evidence type="ECO:0000259" key="13">
    <source>
        <dbReference type="Pfam" id="PF02434"/>
    </source>
</evidence>
<proteinExistence type="inferred from homology"/>
<sequence>MVSFIKLFTLIFILLIFLIIYSLYFIQNYYTKIDKISSNYEDLNINQIDFNLISDELKRNVSIFCIIHTSPKYKYSRAIHLKNTWLKRCNDYLFISTENDISLPAIKGFRKDGYQFSNGRIRKGLTYIYKNYGNNYDWFFKVDDDTYAIMENVRMFLMNRDSQTDHYYGYKLKIKDYYKHQIEYMSGGGYLISKETLMKLVTVAFKNPKICSPMPNIPDDVQIGRCLKNINITTMDSRDIYDRHVFLPSSFSEFGSLIKNTHWDGFKKRSYYNLPKGLSALGNFPMSFHYVIGDMQYGLEYLFYHTEVVGRTSRIFNKVYLNKESNTTFILDEIKKYGKSNFKY</sequence>
<evidence type="ECO:0000256" key="7">
    <source>
        <dbReference type="ARBA" id="ARBA00022692"/>
    </source>
</evidence>
<evidence type="ECO:0000256" key="3">
    <source>
        <dbReference type="ARBA" id="ARBA00006462"/>
    </source>
</evidence>
<dbReference type="Proteomes" id="UP000035682">
    <property type="component" value="Unplaced"/>
</dbReference>
<evidence type="ECO:0000256" key="6">
    <source>
        <dbReference type="ARBA" id="ARBA00022679"/>
    </source>
</evidence>
<protein>
    <recommendedName>
        <fullName evidence="4">N-acetylgalactosaminide beta-1,3-galactosyltransferase</fullName>
        <ecNumber evidence="4">2.4.1.122</ecNumber>
    </recommendedName>
</protein>
<evidence type="ECO:0000313" key="14">
    <source>
        <dbReference type="EMBL" id="CEF69416.1"/>
    </source>
</evidence>
<keyword evidence="9" id="KW-0735">Signal-anchor</keyword>
<keyword evidence="8" id="KW-0547">Nucleotide-binding</keyword>
<dbReference type="Gene3D" id="3.90.550.50">
    <property type="match status" value="1"/>
</dbReference>
<evidence type="ECO:0000256" key="10">
    <source>
        <dbReference type="ARBA" id="ARBA00022989"/>
    </source>
</evidence>
<evidence type="ECO:0000256" key="9">
    <source>
        <dbReference type="ARBA" id="ARBA00022968"/>
    </source>
</evidence>
<dbReference type="WormBase" id="SRAE_2000406500">
    <property type="protein sequence ID" value="SRP03237"/>
    <property type="gene ID" value="WBGene00264293"/>
</dbReference>
<keyword evidence="6 14" id="KW-0808">Transferase</keyword>
<dbReference type="OrthoDB" id="414175at2759"/>
<dbReference type="AlphaFoldDB" id="A0A090LHX3"/>
<dbReference type="GeneID" id="36381786"/>
<dbReference type="PANTHER" id="PTHR23033:SF14">
    <property type="entry name" value="GLYCOPROTEIN-N-ACETYLGALACTOSAMINE 3-BETA-GALACTOSYLTRANSFERASE 1-RELATED"/>
    <property type="match status" value="1"/>
</dbReference>
<dbReference type="Pfam" id="PF02434">
    <property type="entry name" value="Fringe"/>
    <property type="match status" value="1"/>
</dbReference>
<dbReference type="OMA" id="YAIMENV"/>
<dbReference type="InterPro" id="IPR026050">
    <property type="entry name" value="C1GALT1/C1GALT1_chp1"/>
</dbReference>
<dbReference type="RefSeq" id="XP_024508616.1">
    <property type="nucleotide sequence ID" value="XM_024642890.1"/>
</dbReference>
<keyword evidence="5 14" id="KW-0328">Glycosyltransferase</keyword>
<dbReference type="STRING" id="34506.A0A090LHX3"/>